<keyword evidence="3" id="KW-0238">DNA-binding</keyword>
<evidence type="ECO:0000256" key="5">
    <source>
        <dbReference type="ARBA" id="ARBA00023163"/>
    </source>
</evidence>
<dbReference type="PROSITE" id="PS50931">
    <property type="entry name" value="HTH_LYSR"/>
    <property type="match status" value="1"/>
</dbReference>
<dbReference type="PANTHER" id="PTHR30293">
    <property type="entry name" value="TRANSCRIPTIONAL REGULATORY PROTEIN NAC-RELATED"/>
    <property type="match status" value="1"/>
</dbReference>
<evidence type="ECO:0000259" key="6">
    <source>
        <dbReference type="PROSITE" id="PS50931"/>
    </source>
</evidence>
<keyword evidence="8" id="KW-1185">Reference proteome</keyword>
<dbReference type="AlphaFoldDB" id="A0A261U699"/>
<proteinExistence type="inferred from homology"/>
<evidence type="ECO:0000256" key="2">
    <source>
        <dbReference type="ARBA" id="ARBA00023015"/>
    </source>
</evidence>
<dbReference type="InterPro" id="IPR000847">
    <property type="entry name" value="LysR_HTH_N"/>
</dbReference>
<dbReference type="EMBL" id="NEVQ01000012">
    <property type="protein sequence ID" value="OZI57456.1"/>
    <property type="molecule type" value="Genomic_DNA"/>
</dbReference>
<gene>
    <name evidence="7" type="ORF">CAL20_08660</name>
</gene>
<dbReference type="RefSeq" id="WP_094837646.1">
    <property type="nucleotide sequence ID" value="NZ_NEVQ01000012.1"/>
</dbReference>
<evidence type="ECO:0000256" key="4">
    <source>
        <dbReference type="ARBA" id="ARBA00023159"/>
    </source>
</evidence>
<feature type="domain" description="HTH lysR-type" evidence="6">
    <location>
        <begin position="1"/>
        <end position="58"/>
    </location>
</feature>
<dbReference type="SUPFAM" id="SSF46785">
    <property type="entry name" value="Winged helix' DNA-binding domain"/>
    <property type="match status" value="1"/>
</dbReference>
<name>A0A261U699_9BORD</name>
<comment type="caution">
    <text evidence="7">The sequence shown here is derived from an EMBL/GenBank/DDBJ whole genome shotgun (WGS) entry which is preliminary data.</text>
</comment>
<sequence length="307" mass="33600">MNLRQLKYFVRVVEMRNMTRAAESLHVAQPALSQQMALLEEAVGVALLTRGVRGVQPTAEGLLLYRHAQTILRQVDATRSLLARAADQITGTVSIGLASSTARMLSLPLMQRVKAELPSVVLEIVDLPSADLTKLVLQGRVDFSLSPDQQPMQGLQQTPLLLEDLFLLTHAAQKLPRRRLAIADFHHMPLILPSLPNTLRARVDHAFLTARLTCNLFAEASTSAILIPAVREGIAATILPYSAAHSDIALGIISAHALDMGHPRELVLCASDSMPATPAVERVIELCKDEIKRLISARVWRGCEALY</sequence>
<evidence type="ECO:0000313" key="7">
    <source>
        <dbReference type="EMBL" id="OZI57456.1"/>
    </source>
</evidence>
<comment type="similarity">
    <text evidence="1">Belongs to the LysR transcriptional regulatory family.</text>
</comment>
<dbReference type="InterPro" id="IPR036390">
    <property type="entry name" value="WH_DNA-bd_sf"/>
</dbReference>
<dbReference type="InterPro" id="IPR036388">
    <property type="entry name" value="WH-like_DNA-bd_sf"/>
</dbReference>
<dbReference type="PRINTS" id="PR00039">
    <property type="entry name" value="HTHLYSR"/>
</dbReference>
<dbReference type="GO" id="GO:2000142">
    <property type="term" value="P:regulation of DNA-templated transcription initiation"/>
    <property type="evidence" value="ECO:0007669"/>
    <property type="project" value="TreeGrafter"/>
</dbReference>
<dbReference type="GO" id="GO:0003677">
    <property type="term" value="F:DNA binding"/>
    <property type="evidence" value="ECO:0007669"/>
    <property type="project" value="UniProtKB-KW"/>
</dbReference>
<dbReference type="Gene3D" id="1.10.10.10">
    <property type="entry name" value="Winged helix-like DNA-binding domain superfamily/Winged helix DNA-binding domain"/>
    <property type="match status" value="1"/>
</dbReference>
<keyword evidence="5" id="KW-0804">Transcription</keyword>
<evidence type="ECO:0000256" key="1">
    <source>
        <dbReference type="ARBA" id="ARBA00009437"/>
    </source>
</evidence>
<evidence type="ECO:0000256" key="3">
    <source>
        <dbReference type="ARBA" id="ARBA00023125"/>
    </source>
</evidence>
<keyword evidence="4" id="KW-0010">Activator</keyword>
<dbReference type="PANTHER" id="PTHR30293:SF0">
    <property type="entry name" value="NITROGEN ASSIMILATION REGULATORY PROTEIN NAC"/>
    <property type="match status" value="1"/>
</dbReference>
<dbReference type="Pfam" id="PF00126">
    <property type="entry name" value="HTH_1"/>
    <property type="match status" value="1"/>
</dbReference>
<reference evidence="7 8" key="1">
    <citation type="submission" date="2017-05" db="EMBL/GenBank/DDBJ databases">
        <title>Complete and WGS of Bordetella genogroups.</title>
        <authorList>
            <person name="Spilker T."/>
            <person name="LiPuma J."/>
        </authorList>
    </citation>
    <scope>NUCLEOTIDE SEQUENCE [LARGE SCALE GENOMIC DNA]</scope>
    <source>
        <strain evidence="7 8">AU9919</strain>
    </source>
</reference>
<dbReference type="Proteomes" id="UP000216885">
    <property type="component" value="Unassembled WGS sequence"/>
</dbReference>
<dbReference type="FunFam" id="1.10.10.10:FF:000001">
    <property type="entry name" value="LysR family transcriptional regulator"/>
    <property type="match status" value="1"/>
</dbReference>
<dbReference type="InterPro" id="IPR005119">
    <property type="entry name" value="LysR_subst-bd"/>
</dbReference>
<dbReference type="GO" id="GO:0003700">
    <property type="term" value="F:DNA-binding transcription factor activity"/>
    <property type="evidence" value="ECO:0007669"/>
    <property type="project" value="InterPro"/>
</dbReference>
<protein>
    <submittedName>
        <fullName evidence="7">LysR family transcriptional regulator</fullName>
    </submittedName>
</protein>
<organism evidence="7 8">
    <name type="scientific">Bordetella genomosp. 4</name>
    <dbReference type="NCBI Taxonomy" id="463044"/>
    <lineage>
        <taxon>Bacteria</taxon>
        <taxon>Pseudomonadati</taxon>
        <taxon>Pseudomonadota</taxon>
        <taxon>Betaproteobacteria</taxon>
        <taxon>Burkholderiales</taxon>
        <taxon>Alcaligenaceae</taxon>
        <taxon>Bordetella</taxon>
    </lineage>
</organism>
<dbReference type="SUPFAM" id="SSF53850">
    <property type="entry name" value="Periplasmic binding protein-like II"/>
    <property type="match status" value="1"/>
</dbReference>
<evidence type="ECO:0000313" key="8">
    <source>
        <dbReference type="Proteomes" id="UP000216885"/>
    </source>
</evidence>
<dbReference type="Pfam" id="PF03466">
    <property type="entry name" value="LysR_substrate"/>
    <property type="match status" value="1"/>
</dbReference>
<keyword evidence="2" id="KW-0805">Transcription regulation</keyword>
<accession>A0A261U699</accession>
<dbReference type="Gene3D" id="3.40.190.290">
    <property type="match status" value="1"/>
</dbReference>